<feature type="region of interest" description="Disordered" evidence="5">
    <location>
        <begin position="580"/>
        <end position="611"/>
    </location>
</feature>
<feature type="transmembrane region" description="Helical" evidence="6">
    <location>
        <begin position="281"/>
        <end position="302"/>
    </location>
</feature>
<feature type="transmembrane region" description="Helical" evidence="6">
    <location>
        <begin position="229"/>
        <end position="246"/>
    </location>
</feature>
<feature type="transmembrane region" description="Helical" evidence="6">
    <location>
        <begin position="323"/>
        <end position="345"/>
    </location>
</feature>
<organism evidence="8 9">
    <name type="scientific">Bifiguratus adelaidae</name>
    <dbReference type="NCBI Taxonomy" id="1938954"/>
    <lineage>
        <taxon>Eukaryota</taxon>
        <taxon>Fungi</taxon>
        <taxon>Fungi incertae sedis</taxon>
        <taxon>Mucoromycota</taxon>
        <taxon>Mucoromycotina</taxon>
        <taxon>Endogonomycetes</taxon>
        <taxon>Endogonales</taxon>
        <taxon>Endogonales incertae sedis</taxon>
        <taxon>Bifiguratus</taxon>
    </lineage>
</organism>
<sequence length="692" mass="75567">MPGAERSLPQGDDPIQSSSNKPFSGIEEDLRRRLPLYWSDWKDGFTSSRVLSSIVFMFFCQILPAVTFAADLTDSTQRQYGVVEVLLSTGIGGIIFSILAGQPLVIMGVTGPVAVFSATVYEVAQALHLEFLPFMGWSMIWAALFHFIIAIFNVCNTLKYVTRFSCEIFGCLIAVIYIVKGGTEIARNFQTGPLDGALLSLLLALGTLYIATMLGSARRWDLFKKPIRAIISDYAAAAAIVIFTAIPCLPKLSTLSITRLSVPPTFQPTTNRPWLVDLSALPVWAVFAAILPGIVLTVLFYFDHNVSSLLTQAPEFNLRKGPSFHWDFFVLGVCTLISGLIGIPAPNGLIPQAPLHTRSVARITRDPSSNAEIISGAIENRISPFGQALFISLTLIPQILHILGLVPRAVLAGLFLYMGLESFVGNTLAERVALFFRDKNLTPPGLNSAHGIPTKIVFSFTAIQLVALGLIFYITESPAAISFPVFILLLLPLRMWVLPRIMEQRWLESLDDYAVARAGIQVAHADEIEGEDDPGFTQTLSRRRTETSAWCCPSGNGSVTELSTITPRRHTLSRDLRATDSVSREGEIDSDSESAVTVLGDNSKDGDEKAMNASAHSPLHPFANIEPDSSVPTLAVLDQMNSVEVPGVRRRSIAFNSTQRKRSTSNSSEHTRQREVVASGLLETTEGDGENN</sequence>
<dbReference type="Gene3D" id="1.10.287.570">
    <property type="entry name" value="Helical hairpin bin"/>
    <property type="match status" value="1"/>
</dbReference>
<evidence type="ECO:0000256" key="2">
    <source>
        <dbReference type="ARBA" id="ARBA00022692"/>
    </source>
</evidence>
<name>A0A261Y4Y9_9FUNG</name>
<evidence type="ECO:0000259" key="7">
    <source>
        <dbReference type="Pfam" id="PF00955"/>
    </source>
</evidence>
<dbReference type="AlphaFoldDB" id="A0A261Y4Y9"/>
<accession>A0A261Y4Y9</accession>
<evidence type="ECO:0000313" key="9">
    <source>
        <dbReference type="Proteomes" id="UP000242875"/>
    </source>
</evidence>
<evidence type="ECO:0000256" key="4">
    <source>
        <dbReference type="ARBA" id="ARBA00023136"/>
    </source>
</evidence>
<feature type="domain" description="Bicarbonate transporter-like transmembrane" evidence="7">
    <location>
        <begin position="22"/>
        <end position="194"/>
    </location>
</feature>
<keyword evidence="9" id="KW-1185">Reference proteome</keyword>
<feature type="transmembrane region" description="Helical" evidence="6">
    <location>
        <begin position="131"/>
        <end position="153"/>
    </location>
</feature>
<dbReference type="Proteomes" id="UP000242875">
    <property type="component" value="Unassembled WGS sequence"/>
</dbReference>
<feature type="transmembrane region" description="Helical" evidence="6">
    <location>
        <begin position="160"/>
        <end position="179"/>
    </location>
</feature>
<evidence type="ECO:0000256" key="5">
    <source>
        <dbReference type="SAM" id="MobiDB-lite"/>
    </source>
</evidence>
<feature type="region of interest" description="Disordered" evidence="5">
    <location>
        <begin position="1"/>
        <end position="23"/>
    </location>
</feature>
<dbReference type="EMBL" id="MVBO01000011">
    <property type="protein sequence ID" value="OZJ05700.1"/>
    <property type="molecule type" value="Genomic_DNA"/>
</dbReference>
<dbReference type="GO" id="GO:0005886">
    <property type="term" value="C:plasma membrane"/>
    <property type="evidence" value="ECO:0007669"/>
    <property type="project" value="TreeGrafter"/>
</dbReference>
<reference evidence="8 9" key="1">
    <citation type="journal article" date="2017" name="Mycologia">
        <title>Bifiguratus adelaidae, gen. et sp. nov., a new member of Mucoromycotina in endophytic and soil-dwelling habitats.</title>
        <authorList>
            <person name="Torres-Cruz T.J."/>
            <person name="Billingsley Tobias T.L."/>
            <person name="Almatruk M."/>
            <person name="Hesse C."/>
            <person name="Kuske C.R."/>
            <person name="Desiro A."/>
            <person name="Benucci G.M."/>
            <person name="Bonito G."/>
            <person name="Stajich J.E."/>
            <person name="Dunlap C."/>
            <person name="Arnold A.E."/>
            <person name="Porras-Alfaro A."/>
        </authorList>
    </citation>
    <scope>NUCLEOTIDE SEQUENCE [LARGE SCALE GENOMIC DNA]</scope>
    <source>
        <strain evidence="8 9">AZ0501</strain>
    </source>
</reference>
<keyword evidence="3 6" id="KW-1133">Transmembrane helix</keyword>
<feature type="compositionally biased region" description="Polar residues" evidence="5">
    <location>
        <begin position="654"/>
        <end position="668"/>
    </location>
</feature>
<dbReference type="GO" id="GO:0006820">
    <property type="term" value="P:monoatomic anion transport"/>
    <property type="evidence" value="ECO:0007669"/>
    <property type="project" value="InterPro"/>
</dbReference>
<keyword evidence="2 6" id="KW-0812">Transmembrane</keyword>
<feature type="transmembrane region" description="Helical" evidence="6">
    <location>
        <begin position="480"/>
        <end position="497"/>
    </location>
</feature>
<proteinExistence type="predicted"/>
<dbReference type="PANTHER" id="PTHR11453:SF82">
    <property type="entry name" value="BORON TRANSPORTER 1"/>
    <property type="match status" value="1"/>
</dbReference>
<keyword evidence="4 6" id="KW-0472">Membrane</keyword>
<comment type="subcellular location">
    <subcellularLocation>
        <location evidence="1">Membrane</location>
        <topology evidence="1">Multi-pass membrane protein</topology>
    </subcellularLocation>
</comment>
<comment type="caution">
    <text evidence="8">The sequence shown here is derived from an EMBL/GenBank/DDBJ whole genome shotgun (WGS) entry which is preliminary data.</text>
</comment>
<feature type="domain" description="Bicarbonate transporter-like transmembrane" evidence="7">
    <location>
        <begin position="195"/>
        <end position="512"/>
    </location>
</feature>
<evidence type="ECO:0000256" key="6">
    <source>
        <dbReference type="SAM" id="Phobius"/>
    </source>
</evidence>
<feature type="region of interest" description="Disordered" evidence="5">
    <location>
        <begin position="653"/>
        <end position="692"/>
    </location>
</feature>
<dbReference type="InterPro" id="IPR003020">
    <property type="entry name" value="HCO3_transpt_euk"/>
</dbReference>
<dbReference type="OrthoDB" id="1735926at2759"/>
<evidence type="ECO:0000256" key="1">
    <source>
        <dbReference type="ARBA" id="ARBA00004141"/>
    </source>
</evidence>
<evidence type="ECO:0000256" key="3">
    <source>
        <dbReference type="ARBA" id="ARBA00022989"/>
    </source>
</evidence>
<dbReference type="InterPro" id="IPR011531">
    <property type="entry name" value="HCO3_transpt-like_TM_dom"/>
</dbReference>
<dbReference type="PANTHER" id="PTHR11453">
    <property type="entry name" value="ANION EXCHANGE PROTEIN"/>
    <property type="match status" value="1"/>
</dbReference>
<dbReference type="GO" id="GO:0005452">
    <property type="term" value="F:solute:inorganic anion antiporter activity"/>
    <property type="evidence" value="ECO:0007669"/>
    <property type="project" value="InterPro"/>
</dbReference>
<feature type="transmembrane region" description="Helical" evidence="6">
    <location>
        <begin position="50"/>
        <end position="73"/>
    </location>
</feature>
<feature type="transmembrane region" description="Helical" evidence="6">
    <location>
        <begin position="85"/>
        <end position="111"/>
    </location>
</feature>
<dbReference type="Pfam" id="PF00955">
    <property type="entry name" value="HCO3_cotransp"/>
    <property type="match status" value="2"/>
</dbReference>
<protein>
    <recommendedName>
        <fullName evidence="7">Bicarbonate transporter-like transmembrane domain-containing protein</fullName>
    </recommendedName>
</protein>
<evidence type="ECO:0000313" key="8">
    <source>
        <dbReference type="EMBL" id="OZJ05700.1"/>
    </source>
</evidence>
<feature type="transmembrane region" description="Helical" evidence="6">
    <location>
        <begin position="456"/>
        <end position="474"/>
    </location>
</feature>
<gene>
    <name evidence="8" type="ORF">BZG36_01456</name>
</gene>
<dbReference type="GO" id="GO:0050801">
    <property type="term" value="P:monoatomic ion homeostasis"/>
    <property type="evidence" value="ECO:0007669"/>
    <property type="project" value="TreeGrafter"/>
</dbReference>
<feature type="transmembrane region" description="Helical" evidence="6">
    <location>
        <begin position="199"/>
        <end position="217"/>
    </location>
</feature>